<dbReference type="KEGG" id="rcu:8262074"/>
<dbReference type="InterPro" id="IPR019734">
    <property type="entry name" value="TPR_rpt"/>
</dbReference>
<gene>
    <name evidence="8" type="ORF">RCOM_1175320</name>
</gene>
<dbReference type="STRING" id="3988.B9RW07"/>
<comment type="similarity">
    <text evidence="2">Belongs to the PPR family. P subfamily.</text>
</comment>
<keyword evidence="9" id="KW-1185">Reference proteome</keyword>
<name>B9RW07_RICCO</name>
<keyword evidence="5" id="KW-0496">Mitochondrion</keyword>
<evidence type="ECO:0000256" key="7">
    <source>
        <dbReference type="PROSITE-ProRule" id="PRU00708"/>
    </source>
</evidence>
<evidence type="ECO:0000256" key="3">
    <source>
        <dbReference type="ARBA" id="ARBA00022737"/>
    </source>
</evidence>
<dbReference type="EMBL" id="EQ973822">
    <property type="protein sequence ID" value="EEF44444.1"/>
    <property type="molecule type" value="Genomic_DNA"/>
</dbReference>
<evidence type="ECO:0000256" key="5">
    <source>
        <dbReference type="ARBA" id="ARBA00023128"/>
    </source>
</evidence>
<dbReference type="FunFam" id="1.25.40.10:FF:000385">
    <property type="entry name" value="Pentatricopeptide repeat-containing protein mitochondrial"/>
    <property type="match status" value="1"/>
</dbReference>
<dbReference type="NCBIfam" id="TIGR00756">
    <property type="entry name" value="PPR"/>
    <property type="match status" value="3"/>
</dbReference>
<feature type="repeat" description="PPR" evidence="7">
    <location>
        <begin position="174"/>
        <end position="208"/>
    </location>
</feature>
<dbReference type="PANTHER" id="PTHR45717:SF10">
    <property type="entry name" value="OS10G0501000 PROTEIN"/>
    <property type="match status" value="1"/>
</dbReference>
<sequence>MKLLRLGSNSNLWQSGYQILRAQFLSTSTYSLSSSAPIDTLYGRISKAGKPSISIVPILEKWLEEGNDVKKPELQKFVKQLRKYRRFTHALQVSEWMTDKKGCSLLPGDVAVRLDLISKVHGLVKAEEYFNSIPDTSRDRQVYGALLNCCAHSKLLGKAEATMQKMKDLGFVKNSLSYNVMLSLYSHMGNYEKLDPLVQEMEENGISCDRITYCIRLNACVNSSDIEGMEKLLMKMEVDPNISVGFHAYVIAANGYLKAGLVDKTLIMLKRSEQLISGNTRRFAYEFLLTLYTASGNKAEVYRIWNKYKEIGRFFNSGYICMISSLLKLDDIDGAERIFEEWDSKKVLFDIRIPNSMVNVYSRKGHLEKAETYINKIVASGEEPDATSWNHLAAGYHSSGQMTKAVETIRKAISVSKPGWKPSLLTLSACLEFLKGQGDAETLEELLKIAKEHCCFSAGAYAKLSSCIDNENLTTIALDQMEEDYQNFSEEPPAALGFIEKGST</sequence>
<dbReference type="FunCoup" id="B9RW07">
    <property type="interactions" value="84"/>
</dbReference>
<keyword evidence="3" id="KW-0677">Repeat</keyword>
<dbReference type="Pfam" id="PF13181">
    <property type="entry name" value="TPR_8"/>
    <property type="match status" value="1"/>
</dbReference>
<dbReference type="PROSITE" id="PS51375">
    <property type="entry name" value="PPR"/>
    <property type="match status" value="3"/>
</dbReference>
<dbReference type="SUPFAM" id="SSF48452">
    <property type="entry name" value="TPR-like"/>
    <property type="match status" value="1"/>
</dbReference>
<dbReference type="PROSITE" id="PS50005">
    <property type="entry name" value="TPR"/>
    <property type="match status" value="1"/>
</dbReference>
<feature type="repeat" description="TPR" evidence="6">
    <location>
        <begin position="386"/>
        <end position="419"/>
    </location>
</feature>
<comment type="subcellular location">
    <subcellularLocation>
        <location evidence="1">Mitochondrion</location>
    </subcellularLocation>
</comment>
<dbReference type="OMA" id="NSGYLCM"/>
<dbReference type="GO" id="GO:0005739">
    <property type="term" value="C:mitochondrion"/>
    <property type="evidence" value="ECO:0000318"/>
    <property type="project" value="GO_Central"/>
</dbReference>
<dbReference type="InterPro" id="IPR011990">
    <property type="entry name" value="TPR-like_helical_dom_sf"/>
</dbReference>
<reference evidence="9" key="1">
    <citation type="journal article" date="2010" name="Nat. Biotechnol.">
        <title>Draft genome sequence of the oilseed species Ricinus communis.</title>
        <authorList>
            <person name="Chan A.P."/>
            <person name="Crabtree J."/>
            <person name="Zhao Q."/>
            <person name="Lorenzi H."/>
            <person name="Orvis J."/>
            <person name="Puiu D."/>
            <person name="Melake-Berhan A."/>
            <person name="Jones K.M."/>
            <person name="Redman J."/>
            <person name="Chen G."/>
            <person name="Cahoon E.B."/>
            <person name="Gedil M."/>
            <person name="Stanke M."/>
            <person name="Haas B.J."/>
            <person name="Wortman J.R."/>
            <person name="Fraser-Liggett C.M."/>
            <person name="Ravel J."/>
            <person name="Rabinowicz P.D."/>
        </authorList>
    </citation>
    <scope>NUCLEOTIDE SEQUENCE [LARGE SCALE GENOMIC DNA]</scope>
    <source>
        <strain evidence="9">cv. Hale</strain>
    </source>
</reference>
<dbReference type="InParanoid" id="B9RW07"/>
<dbReference type="Pfam" id="PF01535">
    <property type="entry name" value="PPR"/>
    <property type="match status" value="3"/>
</dbReference>
<proteinExistence type="inferred from homology"/>
<evidence type="ECO:0000313" key="8">
    <source>
        <dbReference type="EMBL" id="EEF44444.1"/>
    </source>
</evidence>
<dbReference type="Gene3D" id="1.25.40.10">
    <property type="entry name" value="Tetratricopeptide repeat domain"/>
    <property type="match status" value="2"/>
</dbReference>
<dbReference type="AlphaFoldDB" id="B9RW07"/>
<dbReference type="PANTHER" id="PTHR45717">
    <property type="entry name" value="OS12G0527900 PROTEIN"/>
    <property type="match status" value="1"/>
</dbReference>
<dbReference type="Proteomes" id="UP000008311">
    <property type="component" value="Unassembled WGS sequence"/>
</dbReference>
<dbReference type="Pfam" id="PF13041">
    <property type="entry name" value="PPR_2"/>
    <property type="match status" value="1"/>
</dbReference>
<feature type="repeat" description="PPR" evidence="7">
    <location>
        <begin position="350"/>
        <end position="384"/>
    </location>
</feature>
<evidence type="ECO:0000256" key="6">
    <source>
        <dbReference type="PROSITE-ProRule" id="PRU00339"/>
    </source>
</evidence>
<keyword evidence="6" id="KW-0802">TPR repeat</keyword>
<dbReference type="InterPro" id="IPR002885">
    <property type="entry name" value="PPR_rpt"/>
</dbReference>
<dbReference type="GO" id="GO:0003729">
    <property type="term" value="F:mRNA binding"/>
    <property type="evidence" value="ECO:0007669"/>
    <property type="project" value="UniProtKB-ARBA"/>
</dbReference>
<evidence type="ECO:0000256" key="4">
    <source>
        <dbReference type="ARBA" id="ARBA00022946"/>
    </source>
</evidence>
<organism evidence="8 9">
    <name type="scientific">Ricinus communis</name>
    <name type="common">Castor bean</name>
    <dbReference type="NCBI Taxonomy" id="3988"/>
    <lineage>
        <taxon>Eukaryota</taxon>
        <taxon>Viridiplantae</taxon>
        <taxon>Streptophyta</taxon>
        <taxon>Embryophyta</taxon>
        <taxon>Tracheophyta</taxon>
        <taxon>Spermatophyta</taxon>
        <taxon>Magnoliopsida</taxon>
        <taxon>eudicotyledons</taxon>
        <taxon>Gunneridae</taxon>
        <taxon>Pentapetalae</taxon>
        <taxon>rosids</taxon>
        <taxon>fabids</taxon>
        <taxon>Malpighiales</taxon>
        <taxon>Euphorbiaceae</taxon>
        <taxon>Acalyphoideae</taxon>
        <taxon>Acalypheae</taxon>
        <taxon>Ricinus</taxon>
    </lineage>
</organism>
<evidence type="ECO:0000256" key="2">
    <source>
        <dbReference type="ARBA" id="ARBA00007626"/>
    </source>
</evidence>
<dbReference type="OrthoDB" id="1890565at2759"/>
<evidence type="ECO:0000256" key="1">
    <source>
        <dbReference type="ARBA" id="ARBA00004173"/>
    </source>
</evidence>
<keyword evidence="4" id="KW-0809">Transit peptide</keyword>
<dbReference type="eggNOG" id="KOG4197">
    <property type="taxonomic scope" value="Eukaryota"/>
</dbReference>
<accession>B9RW07</accession>
<protein>
    <submittedName>
        <fullName evidence="8">Pentatricopeptide repeat-containing protein, putative</fullName>
    </submittedName>
</protein>
<evidence type="ECO:0000313" key="9">
    <source>
        <dbReference type="Proteomes" id="UP000008311"/>
    </source>
</evidence>
<feature type="repeat" description="PPR" evidence="7">
    <location>
        <begin position="139"/>
        <end position="173"/>
    </location>
</feature>